<evidence type="ECO:0000313" key="2">
    <source>
        <dbReference type="EMBL" id="KAJ8451075.1"/>
    </source>
</evidence>
<feature type="compositionally biased region" description="Basic and acidic residues" evidence="1">
    <location>
        <begin position="329"/>
        <end position="340"/>
    </location>
</feature>
<protein>
    <submittedName>
        <fullName evidence="2">Uncharacterized protein</fullName>
    </submittedName>
</protein>
<dbReference type="EMBL" id="JAKOGI010000011">
    <property type="protein sequence ID" value="KAJ8451075.1"/>
    <property type="molecule type" value="Genomic_DNA"/>
</dbReference>
<accession>A0A9Q1KXY2</accession>
<dbReference type="AlphaFoldDB" id="A0A9Q1KXY2"/>
<feature type="compositionally biased region" description="Low complexity" evidence="1">
    <location>
        <begin position="13"/>
        <end position="24"/>
    </location>
</feature>
<name>A0A9Q1KXY2_9CARY</name>
<keyword evidence="3" id="KW-1185">Reference proteome</keyword>
<gene>
    <name evidence="2" type="ORF">Cgig2_026884</name>
</gene>
<dbReference type="Proteomes" id="UP001153076">
    <property type="component" value="Unassembled WGS sequence"/>
</dbReference>
<reference evidence="2" key="1">
    <citation type="submission" date="2022-04" db="EMBL/GenBank/DDBJ databases">
        <title>Carnegiea gigantea Genome sequencing and assembly v2.</title>
        <authorList>
            <person name="Copetti D."/>
            <person name="Sanderson M.J."/>
            <person name="Burquez A."/>
            <person name="Wojciechowski M.F."/>
        </authorList>
    </citation>
    <scope>NUCLEOTIDE SEQUENCE</scope>
    <source>
        <strain evidence="2">SGP5-SGP5p</strain>
        <tissue evidence="2">Aerial part</tissue>
    </source>
</reference>
<dbReference type="OrthoDB" id="1847229at2759"/>
<feature type="region of interest" description="Disordered" evidence="1">
    <location>
        <begin position="392"/>
        <end position="420"/>
    </location>
</feature>
<evidence type="ECO:0000256" key="1">
    <source>
        <dbReference type="SAM" id="MobiDB-lite"/>
    </source>
</evidence>
<sequence length="474" mass="53260">MAPTNPAFPVANSSQSSPSMVSEPPDIRNWFSSYTYQSPVLDTNELFGDSWGVDEEERVLYVEDSENEQEESCEDSTRVRKSHQSGICDQTTRPIIRKLIEGNRDHDHCLSPFEVKLRAPRFPQILASGRVMPGGRLLLSRFRGYCIVVNIVPAYADPLSLPSEPPDIRNWFSSYVYESPTLDSADFDISLLSNNNFGNIQVSDKAEEKSSKEREVEDAIHLCKETSLDGYTKTTSGRFVGVDDTKNHSAKGKADPERGDLYADENLCLNRASDWGTQGVPKSSIIILDKFIEPPSVKAEGPSPILHDEQQTSRVNHSTPPAHAPSRRKNTEKGEIKAEQKPIVSENDSGWILPNPKSKEPCYKTIKQKDDECLLTKNGYTSLKRKTGTRINDENSTRQLGSSKSNYNSNVNSVPSSYNGEDRAVRREALKETTNFLHSCKMEVSGKWRCPQKSKPDKGPPLKQLRLEKWVHRL</sequence>
<dbReference type="PANTHER" id="PTHR36368">
    <property type="entry name" value="ATP-DEPENDENT CASEINOLYTIC PROTEASE/CROTONASE FAMILY PROTEIN"/>
    <property type="match status" value="1"/>
</dbReference>
<evidence type="ECO:0000313" key="3">
    <source>
        <dbReference type="Proteomes" id="UP001153076"/>
    </source>
</evidence>
<comment type="caution">
    <text evidence="2">The sequence shown here is derived from an EMBL/GenBank/DDBJ whole genome shotgun (WGS) entry which is preliminary data.</text>
</comment>
<feature type="region of interest" description="Disordered" evidence="1">
    <location>
        <begin position="1"/>
        <end position="24"/>
    </location>
</feature>
<feature type="region of interest" description="Disordered" evidence="1">
    <location>
        <begin position="298"/>
        <end position="341"/>
    </location>
</feature>
<proteinExistence type="predicted"/>
<dbReference type="PANTHER" id="PTHR36368:SF1">
    <property type="entry name" value="ATP-DEPENDENT CASEINOLYTIC PROTEASE_CROTONASE FAMILY PROTEIN"/>
    <property type="match status" value="1"/>
</dbReference>
<feature type="compositionally biased region" description="Low complexity" evidence="1">
    <location>
        <begin position="402"/>
        <end position="419"/>
    </location>
</feature>
<organism evidence="2 3">
    <name type="scientific">Carnegiea gigantea</name>
    <dbReference type="NCBI Taxonomy" id="171969"/>
    <lineage>
        <taxon>Eukaryota</taxon>
        <taxon>Viridiplantae</taxon>
        <taxon>Streptophyta</taxon>
        <taxon>Embryophyta</taxon>
        <taxon>Tracheophyta</taxon>
        <taxon>Spermatophyta</taxon>
        <taxon>Magnoliopsida</taxon>
        <taxon>eudicotyledons</taxon>
        <taxon>Gunneridae</taxon>
        <taxon>Pentapetalae</taxon>
        <taxon>Caryophyllales</taxon>
        <taxon>Cactineae</taxon>
        <taxon>Cactaceae</taxon>
        <taxon>Cactoideae</taxon>
        <taxon>Echinocereeae</taxon>
        <taxon>Carnegiea</taxon>
    </lineage>
</organism>